<dbReference type="InterPro" id="IPR036890">
    <property type="entry name" value="HATPase_C_sf"/>
</dbReference>
<keyword evidence="4" id="KW-0143">Chaperone</keyword>
<dbReference type="GO" id="GO:0051082">
    <property type="term" value="F:unfolded protein binding"/>
    <property type="evidence" value="ECO:0007669"/>
    <property type="project" value="InterPro"/>
</dbReference>
<gene>
    <name evidence="6" type="ORF">ALC56_11185</name>
</gene>
<comment type="similarity">
    <text evidence="1">Belongs to the heat shock protein 90 family.</text>
</comment>
<dbReference type="AlphaFoldDB" id="A0A195F2T6"/>
<evidence type="ECO:0000256" key="2">
    <source>
        <dbReference type="ARBA" id="ARBA00022741"/>
    </source>
</evidence>
<keyword evidence="7" id="KW-1185">Reference proteome</keyword>
<reference evidence="6 7" key="1">
    <citation type="submission" date="2016-03" db="EMBL/GenBank/DDBJ databases">
        <title>Trachymyrmex septentrionalis WGS genome.</title>
        <authorList>
            <person name="Nygaard S."/>
            <person name="Hu H."/>
            <person name="Boomsma J."/>
            <person name="Zhang G."/>
        </authorList>
    </citation>
    <scope>NUCLEOTIDE SEQUENCE [LARGE SCALE GENOMIC DNA]</scope>
    <source>
        <strain evidence="6">Tsep2-gDNA-1</strain>
        <tissue evidence="6">Whole body</tissue>
    </source>
</reference>
<keyword evidence="5" id="KW-1133">Transmembrane helix</keyword>
<feature type="transmembrane region" description="Helical" evidence="5">
    <location>
        <begin position="63"/>
        <end position="86"/>
    </location>
</feature>
<dbReference type="EMBL" id="KQ981856">
    <property type="protein sequence ID" value="KYN34696.1"/>
    <property type="molecule type" value="Genomic_DNA"/>
</dbReference>
<keyword evidence="3" id="KW-0067">ATP-binding</keyword>
<evidence type="ECO:0000313" key="6">
    <source>
        <dbReference type="EMBL" id="KYN34696.1"/>
    </source>
</evidence>
<keyword evidence="2" id="KW-0547">Nucleotide-binding</keyword>
<dbReference type="GO" id="GO:0016887">
    <property type="term" value="F:ATP hydrolysis activity"/>
    <property type="evidence" value="ECO:0007669"/>
    <property type="project" value="InterPro"/>
</dbReference>
<evidence type="ECO:0000256" key="3">
    <source>
        <dbReference type="ARBA" id="ARBA00022840"/>
    </source>
</evidence>
<evidence type="ECO:0000256" key="5">
    <source>
        <dbReference type="SAM" id="Phobius"/>
    </source>
</evidence>
<evidence type="ECO:0000256" key="1">
    <source>
        <dbReference type="ARBA" id="ARBA00008239"/>
    </source>
</evidence>
<proteinExistence type="inferred from homology"/>
<sequence length="90" mass="9807">MDSGIGMTKQDLVNNLGTIKIWHSRVSGKNAVTNAQDMNDIIGQFGVGFYFAYFLRMSSLSPASITMINSIFGNLIAPISALLKILKKIP</sequence>
<dbReference type="Gene3D" id="3.30.565.10">
    <property type="entry name" value="Histidine kinase-like ATPase, C-terminal domain"/>
    <property type="match status" value="1"/>
</dbReference>
<dbReference type="SUPFAM" id="SSF55874">
    <property type="entry name" value="ATPase domain of HSP90 chaperone/DNA topoisomerase II/histidine kinase"/>
    <property type="match status" value="1"/>
</dbReference>
<keyword evidence="5" id="KW-0812">Transmembrane</keyword>
<name>A0A195F2T6_9HYME</name>
<keyword evidence="5" id="KW-0472">Membrane</keyword>
<protein>
    <submittedName>
        <fullName evidence="6">Heat shock protein 90</fullName>
    </submittedName>
</protein>
<evidence type="ECO:0000313" key="7">
    <source>
        <dbReference type="Proteomes" id="UP000078541"/>
    </source>
</evidence>
<organism evidence="6 7">
    <name type="scientific">Trachymyrmex septentrionalis</name>
    <dbReference type="NCBI Taxonomy" id="34720"/>
    <lineage>
        <taxon>Eukaryota</taxon>
        <taxon>Metazoa</taxon>
        <taxon>Ecdysozoa</taxon>
        <taxon>Arthropoda</taxon>
        <taxon>Hexapoda</taxon>
        <taxon>Insecta</taxon>
        <taxon>Pterygota</taxon>
        <taxon>Neoptera</taxon>
        <taxon>Endopterygota</taxon>
        <taxon>Hymenoptera</taxon>
        <taxon>Apocrita</taxon>
        <taxon>Aculeata</taxon>
        <taxon>Formicoidea</taxon>
        <taxon>Formicidae</taxon>
        <taxon>Myrmicinae</taxon>
        <taxon>Trachymyrmex</taxon>
    </lineage>
</organism>
<dbReference type="GO" id="GO:0005524">
    <property type="term" value="F:ATP binding"/>
    <property type="evidence" value="ECO:0007669"/>
    <property type="project" value="UniProtKB-KW"/>
</dbReference>
<evidence type="ECO:0000256" key="4">
    <source>
        <dbReference type="ARBA" id="ARBA00023186"/>
    </source>
</evidence>
<dbReference type="InterPro" id="IPR001404">
    <property type="entry name" value="Hsp90_fam"/>
</dbReference>
<dbReference type="GO" id="GO:0140662">
    <property type="term" value="F:ATP-dependent protein folding chaperone"/>
    <property type="evidence" value="ECO:0007669"/>
    <property type="project" value="InterPro"/>
</dbReference>
<dbReference type="STRING" id="34720.A0A195F2T6"/>
<accession>A0A195F2T6</accession>
<dbReference type="Proteomes" id="UP000078541">
    <property type="component" value="Unassembled WGS sequence"/>
</dbReference>
<dbReference type="PANTHER" id="PTHR11528">
    <property type="entry name" value="HEAT SHOCK PROTEIN 90 FAMILY MEMBER"/>
    <property type="match status" value="1"/>
</dbReference>
<keyword evidence="6" id="KW-0346">Stress response</keyword>